<dbReference type="PANTHER" id="PTHR43345">
    <property type="entry name" value="3-ISOPROPYLMALATE DEHYDRATASE SMALL SUBUNIT 2-RELATED-RELATED"/>
    <property type="match status" value="1"/>
</dbReference>
<dbReference type="NCBIfam" id="TIGR02087">
    <property type="entry name" value="LEUD_arch"/>
    <property type="match status" value="1"/>
</dbReference>
<accession>A0A2M7E9F6</accession>
<comment type="caution">
    <text evidence="5">The sequence shown here is derived from an EMBL/GenBank/DDBJ whole genome shotgun (WGS) entry which is preliminary data.</text>
</comment>
<organism evidence="5 6">
    <name type="scientific">bacterium (Candidatus Ratteibacteria) CG01_land_8_20_14_3_00_40_19</name>
    <dbReference type="NCBI Taxonomy" id="2014290"/>
    <lineage>
        <taxon>Bacteria</taxon>
        <taxon>Candidatus Ratteibacteria</taxon>
    </lineage>
</organism>
<evidence type="ECO:0000256" key="3">
    <source>
        <dbReference type="HAMAP-Rule" id="MF_01032"/>
    </source>
</evidence>
<evidence type="ECO:0000313" key="6">
    <source>
        <dbReference type="Proteomes" id="UP000228886"/>
    </source>
</evidence>
<keyword evidence="3" id="KW-0432">Leucine biosynthesis</keyword>
<keyword evidence="3" id="KW-0028">Amino-acid biosynthesis</keyword>
<dbReference type="PANTHER" id="PTHR43345:SF2">
    <property type="entry name" value="3-ISOPROPYLMALATE DEHYDRATASE SMALL SUBUNIT 1"/>
    <property type="match status" value="1"/>
</dbReference>
<keyword evidence="3" id="KW-0100">Branched-chain amino acid biosynthesis</keyword>
<dbReference type="InterPro" id="IPR011827">
    <property type="entry name" value="LeuD_type2/HacB/DmdB"/>
</dbReference>
<evidence type="ECO:0000313" key="5">
    <source>
        <dbReference type="EMBL" id="PIV64376.1"/>
    </source>
</evidence>
<comment type="pathway">
    <text evidence="3">Amino-acid biosynthesis; L-leucine biosynthesis; L-leucine from 3-methyl-2-oxobutanoate: step 2/4.</text>
</comment>
<feature type="domain" description="Aconitase A/isopropylmalate dehydratase small subunit swivel" evidence="4">
    <location>
        <begin position="53"/>
        <end position="108"/>
    </location>
</feature>
<dbReference type="SUPFAM" id="SSF52016">
    <property type="entry name" value="LeuD/IlvD-like"/>
    <property type="match status" value="1"/>
</dbReference>
<name>A0A2M7E9F6_9BACT</name>
<reference evidence="6" key="1">
    <citation type="submission" date="2017-09" db="EMBL/GenBank/DDBJ databases">
        <title>Depth-based differentiation of microbial function through sediment-hosted aquifers and enrichment of novel symbionts in the deep terrestrial subsurface.</title>
        <authorList>
            <person name="Probst A.J."/>
            <person name="Ladd B."/>
            <person name="Jarett J.K."/>
            <person name="Geller-Mcgrath D.E."/>
            <person name="Sieber C.M.K."/>
            <person name="Emerson J.B."/>
            <person name="Anantharaman K."/>
            <person name="Thomas B.C."/>
            <person name="Malmstrom R."/>
            <person name="Stieglmeier M."/>
            <person name="Klingl A."/>
            <person name="Woyke T."/>
            <person name="Ryan C.M."/>
            <person name="Banfield J.F."/>
        </authorList>
    </citation>
    <scope>NUCLEOTIDE SEQUENCE [LARGE SCALE GENOMIC DNA]</scope>
</reference>
<dbReference type="GO" id="GO:0009098">
    <property type="term" value="P:L-leucine biosynthetic process"/>
    <property type="evidence" value="ECO:0007669"/>
    <property type="project" value="UniProtKB-UniRule"/>
</dbReference>
<dbReference type="Proteomes" id="UP000228886">
    <property type="component" value="Unassembled WGS sequence"/>
</dbReference>
<dbReference type="AlphaFoldDB" id="A0A2M7E9F6"/>
<evidence type="ECO:0000259" key="4">
    <source>
        <dbReference type="Pfam" id="PF00694"/>
    </source>
</evidence>
<evidence type="ECO:0000256" key="1">
    <source>
        <dbReference type="ARBA" id="ARBA00009869"/>
    </source>
</evidence>
<evidence type="ECO:0000256" key="2">
    <source>
        <dbReference type="ARBA" id="ARBA00023239"/>
    </source>
</evidence>
<proteinExistence type="inferred from homology"/>
<dbReference type="InterPro" id="IPR000573">
    <property type="entry name" value="AconitaseA/IPMdHydase_ssu_swvl"/>
</dbReference>
<dbReference type="GO" id="GO:0003861">
    <property type="term" value="F:3-isopropylmalate dehydratase activity"/>
    <property type="evidence" value="ECO:0007669"/>
    <property type="project" value="UniProtKB-UniRule"/>
</dbReference>
<comment type="function">
    <text evidence="3">Catalyzes the isomerization between 2-isopropylmalate and 3-isopropylmalate, via the formation of 2-isopropylmaleate.</text>
</comment>
<comment type="catalytic activity">
    <reaction evidence="3">
        <text>(2R,3S)-3-isopropylmalate = (2S)-2-isopropylmalate</text>
        <dbReference type="Rhea" id="RHEA:32287"/>
        <dbReference type="ChEBI" id="CHEBI:1178"/>
        <dbReference type="ChEBI" id="CHEBI:35121"/>
        <dbReference type="EC" id="4.2.1.33"/>
    </reaction>
</comment>
<protein>
    <recommendedName>
        <fullName evidence="3">3-isopropylmalate dehydratase small subunit</fullName>
        <ecNumber evidence="3">4.2.1.33</ecNumber>
    </recommendedName>
    <alternativeName>
        <fullName evidence="3">Alpha-IPM isomerase</fullName>
        <shortName evidence="3">IPMI</shortName>
    </alternativeName>
    <alternativeName>
        <fullName evidence="3">Isopropylmalate isomerase</fullName>
    </alternativeName>
</protein>
<dbReference type="InterPro" id="IPR033940">
    <property type="entry name" value="IPMI_Swivel"/>
</dbReference>
<sequence>MILKGKVHKFGEDVNTDYIISGRYKFKSLNMKELSTHIFEDIRPGFFKEISQGDFIVAGENFGCGSSREQAPLVIKESGISAVLSKSFARIFFRNCINVGLLAIECSTEKIELSDVLEINLEEGIIKNLTRKKILKFKKLPGIMIQILKAGGLAPYLKKKKKFDV</sequence>
<dbReference type="InterPro" id="IPR015928">
    <property type="entry name" value="Aconitase/3IPM_dehydase_swvl"/>
</dbReference>
<dbReference type="EC" id="4.2.1.33" evidence="3"/>
<comment type="similarity">
    <text evidence="1 3">Belongs to the LeuD family. LeuD type 2 subfamily.</text>
</comment>
<comment type="subunit">
    <text evidence="3">Heterodimer of LeuC and LeuD.</text>
</comment>
<dbReference type="Gene3D" id="3.20.19.10">
    <property type="entry name" value="Aconitase, domain 4"/>
    <property type="match status" value="1"/>
</dbReference>
<dbReference type="Pfam" id="PF00694">
    <property type="entry name" value="Aconitase_C"/>
    <property type="match status" value="1"/>
</dbReference>
<gene>
    <name evidence="3" type="primary">leuD</name>
    <name evidence="5" type="ORF">COS11_02475</name>
</gene>
<dbReference type="HAMAP" id="MF_01032">
    <property type="entry name" value="LeuD_type2"/>
    <property type="match status" value="1"/>
</dbReference>
<dbReference type="UniPathway" id="UPA00048">
    <property type="reaction ID" value="UER00071"/>
</dbReference>
<dbReference type="CDD" id="cd01577">
    <property type="entry name" value="IPMI_Swivel"/>
    <property type="match status" value="1"/>
</dbReference>
<dbReference type="EMBL" id="PETL01000123">
    <property type="protein sequence ID" value="PIV64376.1"/>
    <property type="molecule type" value="Genomic_DNA"/>
</dbReference>
<dbReference type="InterPro" id="IPR050075">
    <property type="entry name" value="LeuD"/>
</dbReference>
<keyword evidence="2 3" id="KW-0456">Lyase</keyword>